<comment type="caution">
    <text evidence="3">The sequence shown here is derived from an EMBL/GenBank/DDBJ whole genome shotgun (WGS) entry which is preliminary data.</text>
</comment>
<dbReference type="Pfam" id="PF01970">
    <property type="entry name" value="TctA"/>
    <property type="match status" value="1"/>
</dbReference>
<dbReference type="InterPro" id="IPR002823">
    <property type="entry name" value="DUF112_TM"/>
</dbReference>
<proteinExistence type="predicted"/>
<evidence type="ECO:0000313" key="3">
    <source>
        <dbReference type="EMBL" id="ESL03839.1"/>
    </source>
</evidence>
<feature type="transmembrane region" description="Helical" evidence="1">
    <location>
        <begin position="131"/>
        <end position="153"/>
    </location>
</feature>
<feature type="transmembrane region" description="Helical" evidence="1">
    <location>
        <begin position="159"/>
        <end position="177"/>
    </location>
</feature>
<protein>
    <submittedName>
        <fullName evidence="3">Membrane protein</fullName>
    </submittedName>
</protein>
<dbReference type="STRING" id="592026.GCWU0000282_001006"/>
<keyword evidence="1" id="KW-0472">Membrane</keyword>
<keyword evidence="1" id="KW-1133">Transmembrane helix</keyword>
<feature type="transmembrane region" description="Helical" evidence="1">
    <location>
        <begin position="53"/>
        <end position="75"/>
    </location>
</feature>
<accession>V2XNT3</accession>
<keyword evidence="1" id="KW-0812">Transmembrane</keyword>
<evidence type="ECO:0000256" key="1">
    <source>
        <dbReference type="SAM" id="Phobius"/>
    </source>
</evidence>
<dbReference type="eggNOG" id="COG3333">
    <property type="taxonomic scope" value="Bacteria"/>
</dbReference>
<dbReference type="HOGENOM" id="CLU_022936_0_1_9"/>
<dbReference type="Proteomes" id="UP000018227">
    <property type="component" value="Unassembled WGS sequence"/>
</dbReference>
<keyword evidence="4" id="KW-1185">Reference proteome</keyword>
<sequence>MSALYTVFQPFNLFIIFLGCLIGILVGSMPGLSSIMGLSIMMPLTLKMQGESGVLMLLGVFCGAIYGGSITAILINTPGTANSAATTLDGYPMNLKGEAGRALGISTMASTFGGIFSSIMLFWISPLLSKVALNFGAPEYFALAIFGLSMVTSISAKNIVKGLIGAVLGLIMATIGIDSLTGQSRFTFGTVYLMGGIQMIPVLIALYAFAQGLINIENG</sequence>
<dbReference type="EMBL" id="ACIL03000007">
    <property type="protein sequence ID" value="ESL03839.1"/>
    <property type="molecule type" value="Genomic_DNA"/>
</dbReference>
<evidence type="ECO:0000259" key="2">
    <source>
        <dbReference type="Pfam" id="PF01970"/>
    </source>
</evidence>
<feature type="transmembrane region" description="Helical" evidence="1">
    <location>
        <begin position="189"/>
        <end position="210"/>
    </location>
</feature>
<organism evidence="3 4">
    <name type="scientific">Catonella morbi ATCC 51271</name>
    <dbReference type="NCBI Taxonomy" id="592026"/>
    <lineage>
        <taxon>Bacteria</taxon>
        <taxon>Bacillati</taxon>
        <taxon>Bacillota</taxon>
        <taxon>Clostridia</taxon>
        <taxon>Lachnospirales</taxon>
        <taxon>Lachnospiraceae</taxon>
        <taxon>Catonella</taxon>
    </lineage>
</organism>
<feature type="domain" description="DUF112" evidence="2">
    <location>
        <begin position="13"/>
        <end position="218"/>
    </location>
</feature>
<feature type="transmembrane region" description="Helical" evidence="1">
    <location>
        <begin position="12"/>
        <end position="32"/>
    </location>
</feature>
<reference evidence="3 4" key="1">
    <citation type="submission" date="2013-06" db="EMBL/GenBank/DDBJ databases">
        <authorList>
            <person name="Weinstock G."/>
            <person name="Sodergren E."/>
            <person name="Clifton S."/>
            <person name="Fulton L."/>
            <person name="Fulton B."/>
            <person name="Courtney L."/>
            <person name="Fronick C."/>
            <person name="Harrison M."/>
            <person name="Strong C."/>
            <person name="Farmer C."/>
            <person name="Delahaunty K."/>
            <person name="Markovic C."/>
            <person name="Hall O."/>
            <person name="Minx P."/>
            <person name="Tomlinson C."/>
            <person name="Mitreva M."/>
            <person name="Nelson J."/>
            <person name="Hou S."/>
            <person name="Wollam A."/>
            <person name="Pepin K.H."/>
            <person name="Johnson M."/>
            <person name="Bhonagiri V."/>
            <person name="Nash W.E."/>
            <person name="Warren W."/>
            <person name="Chinwalla A."/>
            <person name="Mardis E.R."/>
            <person name="Wilson R.K."/>
        </authorList>
    </citation>
    <scope>NUCLEOTIDE SEQUENCE [LARGE SCALE GENOMIC DNA]</scope>
    <source>
        <strain evidence="3 4">ATCC 51271</strain>
    </source>
</reference>
<evidence type="ECO:0000313" key="4">
    <source>
        <dbReference type="Proteomes" id="UP000018227"/>
    </source>
</evidence>
<dbReference type="AlphaFoldDB" id="V2XNT3"/>
<feature type="transmembrane region" description="Helical" evidence="1">
    <location>
        <begin position="102"/>
        <end position="124"/>
    </location>
</feature>
<dbReference type="PANTHER" id="PTHR35342">
    <property type="entry name" value="TRICARBOXYLIC TRANSPORT PROTEIN"/>
    <property type="match status" value="1"/>
</dbReference>
<dbReference type="PANTHER" id="PTHR35342:SF5">
    <property type="entry name" value="TRICARBOXYLIC TRANSPORT PROTEIN"/>
    <property type="match status" value="1"/>
</dbReference>
<name>V2XNT3_9FIRM</name>
<gene>
    <name evidence="3" type="ORF">GCWU0000282_001006</name>
</gene>